<evidence type="ECO:0000313" key="1">
    <source>
        <dbReference type="EMBL" id="WED66020.1"/>
    </source>
</evidence>
<organism evidence="1 2">
    <name type="scientific">Synoicihabitans lomoniglobus</name>
    <dbReference type="NCBI Taxonomy" id="2909285"/>
    <lineage>
        <taxon>Bacteria</taxon>
        <taxon>Pseudomonadati</taxon>
        <taxon>Verrucomicrobiota</taxon>
        <taxon>Opitutia</taxon>
        <taxon>Opitutales</taxon>
        <taxon>Opitutaceae</taxon>
        <taxon>Synoicihabitans</taxon>
    </lineage>
</organism>
<protein>
    <recommendedName>
        <fullName evidence="3">CN hydrolase domain-containing protein</fullName>
    </recommendedName>
</protein>
<sequence>MLRYSTRHPTARIDLLILPEVSVPHAWATFITRWAREHQIGVVCGLEHRIDRSGNAWNELLAALPYRAPNGTKACVPVLRLKRHYSPYETFVLDNNSLTVADRPNKSLYQLIQWRGASFALYNCYELTSLVDRSLFKARVDFIVASEYNPDVSYFSNIVESAARDLHCFVVQVNSADFGDSRVVSPAPTEKQKNSPLRIKGGDNQTFLTMELPLKRLRDHQRLGYGLQKDSKEFKPTPPDFSPTQVLRRINLGNS</sequence>
<dbReference type="EMBL" id="CP119075">
    <property type="protein sequence ID" value="WED66020.1"/>
    <property type="molecule type" value="Genomic_DNA"/>
</dbReference>
<name>A0AAF0CQ57_9BACT</name>
<dbReference type="InterPro" id="IPR036526">
    <property type="entry name" value="C-N_Hydrolase_sf"/>
</dbReference>
<dbReference type="Proteomes" id="UP001218638">
    <property type="component" value="Chromosome"/>
</dbReference>
<dbReference type="AlphaFoldDB" id="A0AAF0CQ57"/>
<dbReference type="SUPFAM" id="SSF56317">
    <property type="entry name" value="Carbon-nitrogen hydrolase"/>
    <property type="match status" value="1"/>
</dbReference>
<proteinExistence type="predicted"/>
<evidence type="ECO:0000313" key="2">
    <source>
        <dbReference type="Proteomes" id="UP001218638"/>
    </source>
</evidence>
<reference evidence="1" key="1">
    <citation type="submission" date="2023-03" db="EMBL/GenBank/DDBJ databases">
        <title>Lomoglobus Profundus gen. nov., sp. nov., a novel member of the phylum Verrucomicrobia, isolated from deep-marine sediment of South China Sea.</title>
        <authorList>
            <person name="Ahmad T."/>
            <person name="Ishaq S.E."/>
            <person name="Wang F."/>
        </authorList>
    </citation>
    <scope>NUCLEOTIDE SEQUENCE</scope>
    <source>
        <strain evidence="1">LMO-M01</strain>
    </source>
</reference>
<keyword evidence="2" id="KW-1185">Reference proteome</keyword>
<accession>A0AAF0CQ57</accession>
<dbReference type="KEGG" id="slom:PXH66_04040"/>
<dbReference type="Gene3D" id="3.60.110.10">
    <property type="entry name" value="Carbon-nitrogen hydrolase"/>
    <property type="match status" value="1"/>
</dbReference>
<evidence type="ECO:0008006" key="3">
    <source>
        <dbReference type="Google" id="ProtNLM"/>
    </source>
</evidence>
<gene>
    <name evidence="1" type="ORF">PXH66_04040</name>
</gene>
<dbReference type="RefSeq" id="WP_330932234.1">
    <property type="nucleotide sequence ID" value="NZ_CP119075.1"/>
</dbReference>